<keyword evidence="3" id="KW-1185">Reference proteome</keyword>
<feature type="compositionally biased region" description="Basic and acidic residues" evidence="1">
    <location>
        <begin position="117"/>
        <end position="133"/>
    </location>
</feature>
<dbReference type="Proteomes" id="UP001472677">
    <property type="component" value="Unassembled WGS sequence"/>
</dbReference>
<dbReference type="EMBL" id="JBBPBM010000021">
    <property type="protein sequence ID" value="KAK8549001.1"/>
    <property type="molecule type" value="Genomic_DNA"/>
</dbReference>
<organism evidence="2 3">
    <name type="scientific">Hibiscus sabdariffa</name>
    <name type="common">roselle</name>
    <dbReference type="NCBI Taxonomy" id="183260"/>
    <lineage>
        <taxon>Eukaryota</taxon>
        <taxon>Viridiplantae</taxon>
        <taxon>Streptophyta</taxon>
        <taxon>Embryophyta</taxon>
        <taxon>Tracheophyta</taxon>
        <taxon>Spermatophyta</taxon>
        <taxon>Magnoliopsida</taxon>
        <taxon>eudicotyledons</taxon>
        <taxon>Gunneridae</taxon>
        <taxon>Pentapetalae</taxon>
        <taxon>rosids</taxon>
        <taxon>malvids</taxon>
        <taxon>Malvales</taxon>
        <taxon>Malvaceae</taxon>
        <taxon>Malvoideae</taxon>
        <taxon>Hibiscus</taxon>
    </lineage>
</organism>
<name>A0ABR2DYF0_9ROSI</name>
<proteinExistence type="predicted"/>
<reference evidence="2 3" key="1">
    <citation type="journal article" date="2024" name="G3 (Bethesda)">
        <title>Genome assembly of Hibiscus sabdariffa L. provides insights into metabolisms of medicinal natural products.</title>
        <authorList>
            <person name="Kim T."/>
        </authorList>
    </citation>
    <scope>NUCLEOTIDE SEQUENCE [LARGE SCALE GENOMIC DNA]</scope>
    <source>
        <strain evidence="2">TK-2024</strain>
        <tissue evidence="2">Old leaves</tissue>
    </source>
</reference>
<sequence>MSFAYKYVRPLPIVYSFPLLTDYLFQLLITISDKKNKNKKVVEFEKEKGADSKGKMKKIWEFEECRQESPEPKAAEGIPLRYPPPYNPYYMHKMRPTEWVEENLDDMPDFDPDDEENAYKSDDYADYDRRSSEIEGENATADKLARSGISRAIPLVWKAAKQGNS</sequence>
<protein>
    <submittedName>
        <fullName evidence="2">Uncharacterized protein</fullName>
    </submittedName>
</protein>
<evidence type="ECO:0000313" key="3">
    <source>
        <dbReference type="Proteomes" id="UP001472677"/>
    </source>
</evidence>
<accession>A0ABR2DYF0</accession>
<feature type="region of interest" description="Disordered" evidence="1">
    <location>
        <begin position="103"/>
        <end position="140"/>
    </location>
</feature>
<gene>
    <name evidence="2" type="ORF">V6N12_061901</name>
</gene>
<evidence type="ECO:0000256" key="1">
    <source>
        <dbReference type="SAM" id="MobiDB-lite"/>
    </source>
</evidence>
<evidence type="ECO:0000313" key="2">
    <source>
        <dbReference type="EMBL" id="KAK8549001.1"/>
    </source>
</evidence>
<comment type="caution">
    <text evidence="2">The sequence shown here is derived from an EMBL/GenBank/DDBJ whole genome shotgun (WGS) entry which is preliminary data.</text>
</comment>
<feature type="compositionally biased region" description="Acidic residues" evidence="1">
    <location>
        <begin position="103"/>
        <end position="116"/>
    </location>
</feature>